<feature type="coiled-coil region" evidence="11">
    <location>
        <begin position="52"/>
        <end position="123"/>
    </location>
</feature>
<dbReference type="PANTHER" id="PTHR22142:SF2">
    <property type="entry name" value="KINETOCHORE PROTEIN SPC24"/>
    <property type="match status" value="1"/>
</dbReference>
<dbReference type="OMA" id="LKLMVYR"/>
<evidence type="ECO:0000256" key="1">
    <source>
        <dbReference type="ARBA" id="ARBA00007804"/>
    </source>
</evidence>
<protein>
    <recommendedName>
        <fullName evidence="10">Kinetochore protein Spc24</fullName>
    </recommendedName>
</protein>
<organism evidence="12">
    <name type="scientific">Cyberlindnera fabianii</name>
    <name type="common">Yeast</name>
    <name type="synonym">Hansenula fabianii</name>
    <dbReference type="NCBI Taxonomy" id="36022"/>
    <lineage>
        <taxon>Eukaryota</taxon>
        <taxon>Fungi</taxon>
        <taxon>Dikarya</taxon>
        <taxon>Ascomycota</taxon>
        <taxon>Saccharomycotina</taxon>
        <taxon>Saccharomycetes</taxon>
        <taxon>Phaffomycetales</taxon>
        <taxon>Phaffomycetaceae</taxon>
        <taxon>Cyberlindnera</taxon>
    </lineage>
</organism>
<dbReference type="CDD" id="cd11565">
    <property type="entry name" value="RWD_Spc24"/>
    <property type="match status" value="1"/>
</dbReference>
<dbReference type="GO" id="GO:0005634">
    <property type="term" value="C:nucleus"/>
    <property type="evidence" value="ECO:0007669"/>
    <property type="project" value="UniProtKB-SubCell"/>
</dbReference>
<evidence type="ECO:0000256" key="10">
    <source>
        <dbReference type="RuleBase" id="RU368011"/>
    </source>
</evidence>
<evidence type="ECO:0000313" key="14">
    <source>
        <dbReference type="Proteomes" id="UP000189513"/>
    </source>
</evidence>
<name>A0A061BI75_CYBFA</name>
<reference evidence="14" key="2">
    <citation type="journal article" date="2017" name="Genome Announc.">
        <title>Genome sequences of Cyberlindnera fabianii 65, Pichia kudriavzevii 129, and Saccharomyces cerevisiae 131 isolated from fermented masau fruits in Zimbabwe.</title>
        <authorList>
            <person name="van Rijswijck I.M.H."/>
            <person name="Derks M.F.L."/>
            <person name="Abee T."/>
            <person name="de Ridder D."/>
            <person name="Smid E.J."/>
        </authorList>
    </citation>
    <scope>NUCLEOTIDE SEQUENCE [LARGE SCALE GENOMIC DNA]</scope>
    <source>
        <strain evidence="14">65</strain>
    </source>
</reference>
<keyword evidence="14" id="KW-1185">Reference proteome</keyword>
<keyword evidence="7 10" id="KW-0539">Nucleus</keyword>
<comment type="subcellular location">
    <subcellularLocation>
        <location evidence="10">Nucleus</location>
    </subcellularLocation>
    <subcellularLocation>
        <location evidence="10">Chromosome</location>
        <location evidence="10">Centromere</location>
        <location evidence="10">Kinetochore</location>
    </subcellularLocation>
</comment>
<keyword evidence="2 10" id="KW-0158">Chromosome</keyword>
<evidence type="ECO:0000313" key="12">
    <source>
        <dbReference type="EMBL" id="CDR47561.1"/>
    </source>
</evidence>
<dbReference type="EMBL" id="LK052918">
    <property type="protein sequence ID" value="CDR47561.1"/>
    <property type="molecule type" value="Genomic_DNA"/>
</dbReference>
<keyword evidence="9 10" id="KW-0137">Centromere</keyword>
<evidence type="ECO:0000256" key="8">
    <source>
        <dbReference type="ARBA" id="ARBA00023306"/>
    </source>
</evidence>
<dbReference type="EMBL" id="MPUK01000020">
    <property type="protein sequence ID" value="ONH64675.1"/>
    <property type="molecule type" value="Genomic_DNA"/>
</dbReference>
<dbReference type="PANTHER" id="PTHR22142">
    <property type="match status" value="1"/>
</dbReference>
<proteinExistence type="inferred from homology"/>
<evidence type="ECO:0000256" key="7">
    <source>
        <dbReference type="ARBA" id="ARBA00023242"/>
    </source>
</evidence>
<dbReference type="STRING" id="36022.A0A061BI75"/>
<evidence type="ECO:0000256" key="4">
    <source>
        <dbReference type="ARBA" id="ARBA00022776"/>
    </source>
</evidence>
<dbReference type="GO" id="GO:0007059">
    <property type="term" value="P:chromosome segregation"/>
    <property type="evidence" value="ECO:0007669"/>
    <property type="project" value="TreeGrafter"/>
</dbReference>
<evidence type="ECO:0000256" key="2">
    <source>
        <dbReference type="ARBA" id="ARBA00022454"/>
    </source>
</evidence>
<dbReference type="AlphaFoldDB" id="A0A061BI75"/>
<dbReference type="OrthoDB" id="3344830at2759"/>
<dbReference type="SUPFAM" id="SSF143026">
    <property type="entry name" value="Kinetochore globular domain"/>
    <property type="match status" value="1"/>
</dbReference>
<keyword evidence="4 10" id="KW-0498">Mitosis</keyword>
<sequence>MVLQIDPAELLRETLEGCDIETDIDTIDRIAENLRVLQTERENKIVTGQQELQTLSGKLAQQKQVVQEMEASKVRNEIKSRIKESQNAELDINKALKELTSARQELSTNMSNLVDEFNSLEKQIEDLDYIEEPEDKDAVVLKLMVYRKLGLKVDLKSSVLIIYNKEKNLTDFLNYGDDKYSDYFISNYIWDRF</sequence>
<gene>
    <name evidence="13" type="ORF">BON22_5485</name>
    <name evidence="12" type="ORF">CYFA0S_33e00452g</name>
</gene>
<dbReference type="Gene3D" id="3.30.160.430">
    <property type="match status" value="1"/>
</dbReference>
<evidence type="ECO:0000256" key="9">
    <source>
        <dbReference type="ARBA" id="ARBA00023328"/>
    </source>
</evidence>
<keyword evidence="8 10" id="KW-0131">Cell cycle</keyword>
<dbReference type="InterPro" id="IPR038066">
    <property type="entry name" value="Spc24_Fungi_globular_sf"/>
</dbReference>
<dbReference type="GO" id="GO:0008017">
    <property type="term" value="F:microtubule binding"/>
    <property type="evidence" value="ECO:0007669"/>
    <property type="project" value="TreeGrafter"/>
</dbReference>
<reference evidence="13" key="3">
    <citation type="submission" date="2017-01" db="EMBL/GenBank/DDBJ databases">
        <authorList>
            <person name="Mah S.A."/>
            <person name="Swanson W.J."/>
            <person name="Moy G.W."/>
            <person name="Vacquier V.D."/>
        </authorList>
    </citation>
    <scope>NUCLEOTIDE SEQUENCE [LARGE SCALE GENOMIC DNA]</scope>
    <source>
        <strain evidence="13">65</strain>
    </source>
</reference>
<evidence type="ECO:0000256" key="11">
    <source>
        <dbReference type="SAM" id="Coils"/>
    </source>
</evidence>
<keyword evidence="6 11" id="KW-0175">Coiled coil</keyword>
<dbReference type="Proteomes" id="UP000189513">
    <property type="component" value="Unassembled WGS sequence"/>
</dbReference>
<comment type="subunit">
    <text evidence="10">Component of the NDC80 complex.</text>
</comment>
<evidence type="ECO:0000256" key="3">
    <source>
        <dbReference type="ARBA" id="ARBA00022618"/>
    </source>
</evidence>
<comment type="similarity">
    <text evidence="1 10">Belongs to the SPC24 family.</text>
</comment>
<evidence type="ECO:0000313" key="13">
    <source>
        <dbReference type="EMBL" id="ONH64675.1"/>
    </source>
</evidence>
<accession>A0A061BI75</accession>
<dbReference type="VEuPathDB" id="FungiDB:BON22_5485"/>
<keyword evidence="3 10" id="KW-0132">Cell division</keyword>
<dbReference type="GO" id="GO:0051301">
    <property type="term" value="P:cell division"/>
    <property type="evidence" value="ECO:0007669"/>
    <property type="project" value="UniProtKB-UniRule"/>
</dbReference>
<comment type="function">
    <text evidence="10">Acts as a component of the essential kinetochore-associated NDC80 complex, which is required for chromosome segregation and spindle checkpoint activity.</text>
</comment>
<dbReference type="InterPro" id="IPR013252">
    <property type="entry name" value="Ndc80_Spc24"/>
</dbReference>
<evidence type="ECO:0000256" key="6">
    <source>
        <dbReference type="ARBA" id="ARBA00023054"/>
    </source>
</evidence>
<dbReference type="GO" id="GO:0031262">
    <property type="term" value="C:Ndc80 complex"/>
    <property type="evidence" value="ECO:0007669"/>
    <property type="project" value="TreeGrafter"/>
</dbReference>
<evidence type="ECO:0000256" key="5">
    <source>
        <dbReference type="ARBA" id="ARBA00022838"/>
    </source>
</evidence>
<reference evidence="12" key="1">
    <citation type="journal article" date="2014" name="Genome Announc.">
        <title>Genome sequence of the yeast Cyberlindnera fabianii (Hansenula fabianii).</title>
        <authorList>
            <person name="Freel K.C."/>
            <person name="Sarilar V."/>
            <person name="Neuveglise C."/>
            <person name="Devillers H."/>
            <person name="Friedrich A."/>
            <person name="Schacherer J."/>
        </authorList>
    </citation>
    <scope>NUCLEOTIDE SEQUENCE</scope>
    <source>
        <strain evidence="12">YJS4271</strain>
    </source>
</reference>
<keyword evidence="5 10" id="KW-0995">Kinetochore</keyword>
<dbReference type="Pfam" id="PF08286">
    <property type="entry name" value="Spc24"/>
    <property type="match status" value="1"/>
</dbReference>